<dbReference type="PANTHER" id="PTHR30015">
    <property type="entry name" value="MRR RESTRICTION SYSTEM PROTEIN"/>
    <property type="match status" value="1"/>
</dbReference>
<keyword evidence="4" id="KW-0540">Nuclease</keyword>
<dbReference type="GO" id="GO:0015666">
    <property type="term" value="F:restriction endodeoxyribonuclease activity"/>
    <property type="evidence" value="ECO:0007669"/>
    <property type="project" value="TreeGrafter"/>
</dbReference>
<feature type="region of interest" description="Disordered" evidence="1">
    <location>
        <begin position="1"/>
        <end position="43"/>
    </location>
</feature>
<dbReference type="InterPro" id="IPR011856">
    <property type="entry name" value="tRNA_endonuc-like_dom_sf"/>
</dbReference>
<sequence length="255" mass="27489">MSPRARERRAGASGRSSPSGRSSASRRSPVRRRGRRPGRRRQRVGDRAAGLLVAAVLAVALVAAVVDWLLDHWWVMAVVAVLAAGAGAVVVHLKRQRARWEAVRARGLRYALPQLDALHHARFEEAVRDLLLRDGCRDAVRVGGRGDLGADVTATDPYGRRWVVQCKHRRDGAAGSAVGTPDLQVLNGTARPVHGADVAVIVTNGRVTGPAVAFARQQRLHVVDRPALGVWASGSRPLWELLTSLPPSRERTGGS</sequence>
<feature type="transmembrane region" description="Helical" evidence="2">
    <location>
        <begin position="74"/>
        <end position="93"/>
    </location>
</feature>
<dbReference type="Proteomes" id="UP000327000">
    <property type="component" value="Unassembled WGS sequence"/>
</dbReference>
<feature type="compositionally biased region" description="Basic residues" evidence="1">
    <location>
        <begin position="28"/>
        <end position="42"/>
    </location>
</feature>
<feature type="domain" description="Restriction endonuclease type IV Mrr" evidence="3">
    <location>
        <begin position="115"/>
        <end position="228"/>
    </location>
</feature>
<keyword evidence="2" id="KW-1133">Transmembrane helix</keyword>
<evidence type="ECO:0000313" key="5">
    <source>
        <dbReference type="Proteomes" id="UP000327000"/>
    </source>
</evidence>
<evidence type="ECO:0000259" key="3">
    <source>
        <dbReference type="Pfam" id="PF04471"/>
    </source>
</evidence>
<dbReference type="Pfam" id="PF04471">
    <property type="entry name" value="Mrr_cat"/>
    <property type="match status" value="1"/>
</dbReference>
<protein>
    <submittedName>
        <fullName evidence="4">Restriction endonuclease</fullName>
    </submittedName>
</protein>
<dbReference type="SUPFAM" id="SSF52980">
    <property type="entry name" value="Restriction endonuclease-like"/>
    <property type="match status" value="1"/>
</dbReference>
<keyword evidence="2" id="KW-0812">Transmembrane</keyword>
<feature type="compositionally biased region" description="Basic and acidic residues" evidence="1">
    <location>
        <begin position="1"/>
        <end position="10"/>
    </location>
</feature>
<dbReference type="InterPro" id="IPR007560">
    <property type="entry name" value="Restrct_endonuc_IV_Mrr"/>
</dbReference>
<gene>
    <name evidence="4" type="ORF">FRZ00_18195</name>
</gene>
<accession>A0A5N5W5V1</accession>
<evidence type="ECO:0000256" key="2">
    <source>
        <dbReference type="SAM" id="Phobius"/>
    </source>
</evidence>
<organism evidence="4 5">
    <name type="scientific">Streptomyces mobaraensis</name>
    <name type="common">Streptoverticillium mobaraense</name>
    <dbReference type="NCBI Taxonomy" id="35621"/>
    <lineage>
        <taxon>Bacteria</taxon>
        <taxon>Bacillati</taxon>
        <taxon>Actinomycetota</taxon>
        <taxon>Actinomycetes</taxon>
        <taxon>Kitasatosporales</taxon>
        <taxon>Streptomycetaceae</taxon>
        <taxon>Streptomyces</taxon>
    </lineage>
</organism>
<dbReference type="InterPro" id="IPR011335">
    <property type="entry name" value="Restrct_endonuc-II-like"/>
</dbReference>
<reference evidence="4 5" key="1">
    <citation type="journal article" date="2019" name="Microb. Cell Fact.">
        <title>Exploring novel herbicidin analogues by transcriptional regulator overexpression and MS/MS molecular networking.</title>
        <authorList>
            <person name="Shi Y."/>
            <person name="Gu R."/>
            <person name="Li Y."/>
            <person name="Wang X."/>
            <person name="Ren W."/>
            <person name="Li X."/>
            <person name="Wang L."/>
            <person name="Xie Y."/>
            <person name="Hong B."/>
        </authorList>
    </citation>
    <scope>NUCLEOTIDE SEQUENCE [LARGE SCALE GENOMIC DNA]</scope>
    <source>
        <strain evidence="4 5">US-43</strain>
    </source>
</reference>
<keyword evidence="5" id="KW-1185">Reference proteome</keyword>
<keyword evidence="4" id="KW-0378">Hydrolase</keyword>
<dbReference type="AlphaFoldDB" id="A0A5N5W5V1"/>
<dbReference type="GO" id="GO:0009307">
    <property type="term" value="P:DNA restriction-modification system"/>
    <property type="evidence" value="ECO:0007669"/>
    <property type="project" value="InterPro"/>
</dbReference>
<dbReference type="GO" id="GO:0003677">
    <property type="term" value="F:DNA binding"/>
    <property type="evidence" value="ECO:0007669"/>
    <property type="project" value="InterPro"/>
</dbReference>
<dbReference type="InterPro" id="IPR052906">
    <property type="entry name" value="Type_IV_Methyl-Rstrct_Enzyme"/>
</dbReference>
<dbReference type="PANTHER" id="PTHR30015:SF6">
    <property type="entry name" value="SLL1429 PROTEIN"/>
    <property type="match status" value="1"/>
</dbReference>
<evidence type="ECO:0000256" key="1">
    <source>
        <dbReference type="SAM" id="MobiDB-lite"/>
    </source>
</evidence>
<dbReference type="OrthoDB" id="5181666at2"/>
<dbReference type="EMBL" id="VOKX01000033">
    <property type="protein sequence ID" value="KAB7843276.1"/>
    <property type="molecule type" value="Genomic_DNA"/>
</dbReference>
<proteinExistence type="predicted"/>
<comment type="caution">
    <text evidence="4">The sequence shown here is derived from an EMBL/GenBank/DDBJ whole genome shotgun (WGS) entry which is preliminary data.</text>
</comment>
<dbReference type="Gene3D" id="3.40.1350.10">
    <property type="match status" value="1"/>
</dbReference>
<keyword evidence="2" id="KW-0472">Membrane</keyword>
<evidence type="ECO:0000313" key="4">
    <source>
        <dbReference type="EMBL" id="KAB7843276.1"/>
    </source>
</evidence>
<keyword evidence="4" id="KW-0255">Endonuclease</keyword>
<feature type="compositionally biased region" description="Low complexity" evidence="1">
    <location>
        <begin position="11"/>
        <end position="27"/>
    </location>
</feature>
<name>A0A5N5W5V1_STRMB</name>